<dbReference type="EMBL" id="CP010519">
    <property type="protein sequence ID" value="AJE81875.1"/>
    <property type="molecule type" value="Genomic_DNA"/>
</dbReference>
<evidence type="ECO:0000256" key="1">
    <source>
        <dbReference type="SAM" id="MobiDB-lite"/>
    </source>
</evidence>
<reference evidence="2 3" key="1">
    <citation type="submission" date="2015-01" db="EMBL/GenBank/DDBJ databases">
        <title>Enhanced salinomycin production by adjusting the supply of polyketide extender units in Streptomyce albus DSM 41398.</title>
        <authorList>
            <person name="Lu C."/>
        </authorList>
    </citation>
    <scope>NUCLEOTIDE SEQUENCE [LARGE SCALE GENOMIC DNA]</scope>
    <source>
        <strain evidence="3">ATCC 21838 / DSM 41398 / FERM P-419 / JCM 4703 / NBRC 107858</strain>
    </source>
</reference>
<proteinExistence type="predicted"/>
<dbReference type="AlphaFoldDB" id="A0A0B5ERI4"/>
<evidence type="ECO:0000313" key="3">
    <source>
        <dbReference type="Proteomes" id="UP000031523"/>
    </source>
</evidence>
<organism evidence="2 3">
    <name type="scientific">Streptomyces albus (strain ATCC 21838 / DSM 41398 / FERM P-419 / JCM 4703 / NBRC 107858)</name>
    <dbReference type="NCBI Taxonomy" id="1081613"/>
    <lineage>
        <taxon>Bacteria</taxon>
        <taxon>Bacillati</taxon>
        <taxon>Actinomycetota</taxon>
        <taxon>Actinomycetes</taxon>
        <taxon>Kitasatosporales</taxon>
        <taxon>Streptomycetaceae</taxon>
        <taxon>Streptomyces</taxon>
    </lineage>
</organism>
<keyword evidence="3" id="KW-1185">Reference proteome</keyword>
<accession>A0A0B5ERI4</accession>
<sequence length="53" mass="5930">MRRPPAADPSACRGLCGERGGQISPRPGNSEKTDDLQGEEPDSPRRLGWRRRR</sequence>
<dbReference type="Proteomes" id="UP000031523">
    <property type="component" value="Chromosome"/>
</dbReference>
<evidence type="ECO:0000313" key="2">
    <source>
        <dbReference type="EMBL" id="AJE81875.1"/>
    </source>
</evidence>
<feature type="region of interest" description="Disordered" evidence="1">
    <location>
        <begin position="1"/>
        <end position="53"/>
    </location>
</feature>
<protein>
    <submittedName>
        <fullName evidence="2">Uncharacterized protein</fullName>
    </submittedName>
</protein>
<name>A0A0B5ERI4_STRA4</name>
<gene>
    <name evidence="2" type="ORF">SLNWT_1499</name>
</gene>
<dbReference type="KEGG" id="sals:SLNWT_1499"/>